<keyword evidence="3 4" id="KW-0949">S-adenosyl-L-methionine</keyword>
<protein>
    <recommendedName>
        <fullName evidence="8">Methyltransferase type 11 domain-containing protein</fullName>
    </recommendedName>
</protein>
<feature type="compositionally biased region" description="Basic and acidic residues" evidence="5">
    <location>
        <begin position="8"/>
        <end position="22"/>
    </location>
</feature>
<evidence type="ECO:0000256" key="4">
    <source>
        <dbReference type="PROSITE-ProRule" id="PRU00914"/>
    </source>
</evidence>
<dbReference type="SUPFAM" id="SSF53335">
    <property type="entry name" value="S-adenosyl-L-methionine-dependent methyltransferases"/>
    <property type="match status" value="1"/>
</dbReference>
<dbReference type="Gene3D" id="3.40.50.150">
    <property type="entry name" value="Vaccinia Virus protein VP39"/>
    <property type="match status" value="1"/>
</dbReference>
<dbReference type="PROSITE" id="PS51581">
    <property type="entry name" value="SAM_GTMT"/>
    <property type="match status" value="1"/>
</dbReference>
<evidence type="ECO:0000313" key="6">
    <source>
        <dbReference type="EMBL" id="KAK5629351.1"/>
    </source>
</evidence>
<feature type="region of interest" description="Disordered" evidence="5">
    <location>
        <begin position="1"/>
        <end position="23"/>
    </location>
</feature>
<keyword evidence="7" id="KW-1185">Reference proteome</keyword>
<evidence type="ECO:0000313" key="7">
    <source>
        <dbReference type="Proteomes" id="UP001305414"/>
    </source>
</evidence>
<dbReference type="Pfam" id="PF02353">
    <property type="entry name" value="CMAS"/>
    <property type="match status" value="1"/>
</dbReference>
<feature type="region of interest" description="SAM motif I" evidence="4">
    <location>
        <begin position="85"/>
        <end position="94"/>
    </location>
</feature>
<dbReference type="InterPro" id="IPR025774">
    <property type="entry name" value="PiNMT-like"/>
</dbReference>
<dbReference type="GO" id="GO:0032259">
    <property type="term" value="P:methylation"/>
    <property type="evidence" value="ECO:0007669"/>
    <property type="project" value="UniProtKB-UniRule"/>
</dbReference>
<dbReference type="InterPro" id="IPR050447">
    <property type="entry name" value="Erg6_SMT_methyltransf"/>
</dbReference>
<keyword evidence="1 4" id="KW-0489">Methyltransferase</keyword>
<keyword evidence="2 4" id="KW-0808">Transferase</keyword>
<comment type="similarity">
    <text evidence="4">Belongs to the class I-like SAM-binding methyltransferase superfamily. gTMT family.</text>
</comment>
<sequence length="324" mass="35980">MATAVETHPGDKHEIPEYEAHESSTSLKERIKKHYEIASDYYYSLWGQHIHHGYFKSPTETKEEAQINLIKYLLGISNLPQGANVLDVGCGIGGTSRYLAKEHACNVTGITISGRQVEIAKKLTQAETSTDGTTGNSTDEVDSYSSGGNCRFVELDAEKMLEHFSADGKPAARFDAVWISEALSHFPDKPLFFRSVSELLVPGKSSRLVIADWFKVPRLSPEQEKEDIQPIEDGMLLPPLCTADDYVAMAQKAGLAVRQSPIDISSDVAKTWDISWDLVSSPSLWMFAISQGRDGLAFLQAFRAMRRGYANGTFRYAIMCFEKP</sequence>
<comment type="caution">
    <text evidence="6">The sequence shown here is derived from an EMBL/GenBank/DDBJ whole genome shotgun (WGS) entry which is preliminary data.</text>
</comment>
<dbReference type="PANTHER" id="PTHR44068">
    <property type="entry name" value="ZGC:194242"/>
    <property type="match status" value="1"/>
</dbReference>
<organism evidence="6 7">
    <name type="scientific">Xylaria bambusicola</name>
    <dbReference type="NCBI Taxonomy" id="326684"/>
    <lineage>
        <taxon>Eukaryota</taxon>
        <taxon>Fungi</taxon>
        <taxon>Dikarya</taxon>
        <taxon>Ascomycota</taxon>
        <taxon>Pezizomycotina</taxon>
        <taxon>Sordariomycetes</taxon>
        <taxon>Xylariomycetidae</taxon>
        <taxon>Xylariales</taxon>
        <taxon>Xylariaceae</taxon>
        <taxon>Xylaria</taxon>
    </lineage>
</organism>
<evidence type="ECO:0000256" key="5">
    <source>
        <dbReference type="SAM" id="MobiDB-lite"/>
    </source>
</evidence>
<evidence type="ECO:0000256" key="2">
    <source>
        <dbReference type="ARBA" id="ARBA00022679"/>
    </source>
</evidence>
<dbReference type="EMBL" id="JAWHQM010000011">
    <property type="protein sequence ID" value="KAK5629351.1"/>
    <property type="molecule type" value="Genomic_DNA"/>
</dbReference>
<comment type="caution">
    <text evidence="4">Lacks conserved residue(s) required for the propagation of feature annotation.</text>
</comment>
<reference evidence="6 7" key="1">
    <citation type="submission" date="2023-10" db="EMBL/GenBank/DDBJ databases">
        <title>Draft genome sequence of Xylaria bambusicola isolate GMP-LS, the root and basal stem rot pathogen of sugarcane in Indonesia.</title>
        <authorList>
            <person name="Selvaraj P."/>
            <person name="Muralishankar V."/>
            <person name="Muruganantham S."/>
            <person name="Sp S."/>
            <person name="Haryani S."/>
            <person name="Lau K.J.X."/>
            <person name="Naqvi N.I."/>
        </authorList>
    </citation>
    <scope>NUCLEOTIDE SEQUENCE [LARGE SCALE GENOMIC DNA]</scope>
    <source>
        <strain evidence="6">GMP-LS</strain>
    </source>
</reference>
<evidence type="ECO:0000256" key="1">
    <source>
        <dbReference type="ARBA" id="ARBA00022603"/>
    </source>
</evidence>
<proteinExistence type="inferred from homology"/>
<gene>
    <name evidence="6" type="ORF">RRF57_005067</name>
</gene>
<evidence type="ECO:0008006" key="8">
    <source>
        <dbReference type="Google" id="ProtNLM"/>
    </source>
</evidence>
<dbReference type="InterPro" id="IPR029063">
    <property type="entry name" value="SAM-dependent_MTases_sf"/>
</dbReference>
<name>A0AAN7UPV6_9PEZI</name>
<dbReference type="GO" id="GO:0008168">
    <property type="term" value="F:methyltransferase activity"/>
    <property type="evidence" value="ECO:0007669"/>
    <property type="project" value="UniProtKB-KW"/>
</dbReference>
<dbReference type="PANTHER" id="PTHR44068:SF11">
    <property type="entry name" value="GERANYL DIPHOSPHATE 2-C-METHYLTRANSFERASE"/>
    <property type="match status" value="1"/>
</dbReference>
<evidence type="ECO:0000256" key="3">
    <source>
        <dbReference type="ARBA" id="ARBA00022691"/>
    </source>
</evidence>
<dbReference type="AlphaFoldDB" id="A0AAN7UPV6"/>
<dbReference type="CDD" id="cd02440">
    <property type="entry name" value="AdoMet_MTases"/>
    <property type="match status" value="1"/>
</dbReference>
<dbReference type="Proteomes" id="UP001305414">
    <property type="component" value="Unassembled WGS sequence"/>
</dbReference>
<accession>A0AAN7UPV6</accession>